<accession>A0A974HAJ1</accession>
<dbReference type="PANTHER" id="PTHR11505">
    <property type="entry name" value="L1 TRANSPOSABLE ELEMENT-RELATED"/>
    <property type="match status" value="1"/>
</dbReference>
<name>A0A974HAJ1_XENLA</name>
<dbReference type="Proteomes" id="UP000694892">
    <property type="component" value="Chromosome 7S"/>
</dbReference>
<dbReference type="InterPro" id="IPR042566">
    <property type="entry name" value="L1_C"/>
</dbReference>
<keyword evidence="1" id="KW-0175">Coiled coil</keyword>
<evidence type="ECO:0008006" key="4">
    <source>
        <dbReference type="Google" id="ProtNLM"/>
    </source>
</evidence>
<dbReference type="AlphaFoldDB" id="A0A974HAJ1"/>
<evidence type="ECO:0000313" key="2">
    <source>
        <dbReference type="EMBL" id="OCT70877.1"/>
    </source>
</evidence>
<dbReference type="InterPro" id="IPR004244">
    <property type="entry name" value="Transposase_22"/>
</dbReference>
<feature type="coiled-coil region" evidence="1">
    <location>
        <begin position="34"/>
        <end position="61"/>
    </location>
</feature>
<dbReference type="EMBL" id="CM004479">
    <property type="protein sequence ID" value="OCT70877.1"/>
    <property type="molecule type" value="Genomic_DNA"/>
</dbReference>
<dbReference type="Gene3D" id="3.30.250.20">
    <property type="entry name" value="L1 transposable element, C-terminal domain"/>
    <property type="match status" value="1"/>
</dbReference>
<evidence type="ECO:0000256" key="1">
    <source>
        <dbReference type="SAM" id="Coils"/>
    </source>
</evidence>
<proteinExistence type="predicted"/>
<sequence>MSAYITAQLTREIRELGHRTDQVESKLDEVVVQVNAHEASIVRLSAQHDDLLERLEDYENRSRRNNIRIRGLSEDVKDLHTAIPALLATLVPELPKDRLELDRVHRALGPRRDSGIPRDIRRRALRPITQLLQQHKILYHWGFPFKLTFSYNNKQHVVKSSEEGLSVLRALRIIGNEIATGSPSVLPSLPCVSPQGPLATLWEQTPLRTTRRQDVEDGFNT</sequence>
<evidence type="ECO:0000313" key="3">
    <source>
        <dbReference type="Proteomes" id="UP000694892"/>
    </source>
</evidence>
<reference evidence="3" key="1">
    <citation type="journal article" date="2016" name="Nature">
        <title>Genome evolution in the allotetraploid frog Xenopus laevis.</title>
        <authorList>
            <person name="Session A.M."/>
            <person name="Uno Y."/>
            <person name="Kwon T."/>
            <person name="Chapman J.A."/>
            <person name="Toyoda A."/>
            <person name="Takahashi S."/>
            <person name="Fukui A."/>
            <person name="Hikosaka A."/>
            <person name="Suzuki A."/>
            <person name="Kondo M."/>
            <person name="van Heeringen S.J."/>
            <person name="Quigley I."/>
            <person name="Heinz S."/>
            <person name="Ogino H."/>
            <person name="Ochi H."/>
            <person name="Hellsten U."/>
            <person name="Lyons J.B."/>
            <person name="Simakov O."/>
            <person name="Putnam N."/>
            <person name="Stites J."/>
            <person name="Kuroki Y."/>
            <person name="Tanaka T."/>
            <person name="Michiue T."/>
            <person name="Watanabe M."/>
            <person name="Bogdanovic O."/>
            <person name="Lister R."/>
            <person name="Georgiou G."/>
            <person name="Paranjpe S.S."/>
            <person name="van Kruijsbergen I."/>
            <person name="Shu S."/>
            <person name="Carlson J."/>
            <person name="Kinoshita T."/>
            <person name="Ohta Y."/>
            <person name="Mawaribuchi S."/>
            <person name="Jenkins J."/>
            <person name="Grimwood J."/>
            <person name="Schmutz J."/>
            <person name="Mitros T."/>
            <person name="Mozaffari S.V."/>
            <person name="Suzuki Y."/>
            <person name="Haramoto Y."/>
            <person name="Yamamoto T.S."/>
            <person name="Takagi C."/>
            <person name="Heald R."/>
            <person name="Miller K."/>
            <person name="Haudenschild C."/>
            <person name="Kitzman J."/>
            <person name="Nakayama T."/>
            <person name="Izutsu Y."/>
            <person name="Robert J."/>
            <person name="Fortriede J."/>
            <person name="Burns K."/>
            <person name="Lotay V."/>
            <person name="Karimi K."/>
            <person name="Yasuoka Y."/>
            <person name="Dichmann D.S."/>
            <person name="Flajnik M.F."/>
            <person name="Houston D.W."/>
            <person name="Shendure J."/>
            <person name="DuPasquier L."/>
            <person name="Vize P.D."/>
            <person name="Zorn A.M."/>
            <person name="Ito M."/>
            <person name="Marcotte E.M."/>
            <person name="Wallingford J.B."/>
            <person name="Ito Y."/>
            <person name="Asashima M."/>
            <person name="Ueno N."/>
            <person name="Matsuda Y."/>
            <person name="Veenstra G.J."/>
            <person name="Fujiyama A."/>
            <person name="Harland R.M."/>
            <person name="Taira M."/>
            <person name="Rokhsar D.S."/>
        </authorList>
    </citation>
    <scope>NUCLEOTIDE SEQUENCE [LARGE SCALE GENOMIC DNA]</scope>
    <source>
        <strain evidence="3">J</strain>
    </source>
</reference>
<protein>
    <recommendedName>
        <fullName evidence="4">L1 transposable element RRM domain-containing protein</fullName>
    </recommendedName>
</protein>
<gene>
    <name evidence="2" type="ORF">XELAEV_18037802mg</name>
</gene>
<dbReference type="Gene3D" id="1.20.5.340">
    <property type="match status" value="1"/>
</dbReference>
<organism evidence="2 3">
    <name type="scientific">Xenopus laevis</name>
    <name type="common">African clawed frog</name>
    <dbReference type="NCBI Taxonomy" id="8355"/>
    <lineage>
        <taxon>Eukaryota</taxon>
        <taxon>Metazoa</taxon>
        <taxon>Chordata</taxon>
        <taxon>Craniata</taxon>
        <taxon>Vertebrata</taxon>
        <taxon>Euteleostomi</taxon>
        <taxon>Amphibia</taxon>
        <taxon>Batrachia</taxon>
        <taxon>Anura</taxon>
        <taxon>Pipoidea</taxon>
        <taxon>Pipidae</taxon>
        <taxon>Xenopodinae</taxon>
        <taxon>Xenopus</taxon>
        <taxon>Xenopus</taxon>
    </lineage>
</organism>